<proteinExistence type="predicted"/>
<protein>
    <recommendedName>
        <fullName evidence="3">DUF2742 domain-containing protein</fullName>
    </recommendedName>
</protein>
<gene>
    <name evidence="1" type="ORF">VSH64_36040</name>
</gene>
<name>A0ABZ1I1D2_9PSEU</name>
<dbReference type="Proteomes" id="UP001330812">
    <property type="component" value="Chromosome"/>
</dbReference>
<sequence>MRTIGQRRIGPVQITVDQWHLINWALEHEVHTRIDDGAWPRAVQAAQSIRDAGSAWTRSFDDSRKDSLGWPPRDEIMTLTLEPRQWALMLSVLRALNESQEDNALRDLADLVSGQLPGLKWP</sequence>
<dbReference type="EMBL" id="CP142149">
    <property type="protein sequence ID" value="WSE28212.1"/>
    <property type="molecule type" value="Genomic_DNA"/>
</dbReference>
<keyword evidence="2" id="KW-1185">Reference proteome</keyword>
<organism evidence="1 2">
    <name type="scientific">Amycolatopsis rhabdoformis</name>
    <dbReference type="NCBI Taxonomy" id="1448059"/>
    <lineage>
        <taxon>Bacteria</taxon>
        <taxon>Bacillati</taxon>
        <taxon>Actinomycetota</taxon>
        <taxon>Actinomycetes</taxon>
        <taxon>Pseudonocardiales</taxon>
        <taxon>Pseudonocardiaceae</taxon>
        <taxon>Amycolatopsis</taxon>
    </lineage>
</organism>
<evidence type="ECO:0008006" key="3">
    <source>
        <dbReference type="Google" id="ProtNLM"/>
    </source>
</evidence>
<accession>A0ABZ1I1D2</accession>
<dbReference type="RefSeq" id="WP_326567216.1">
    <property type="nucleotide sequence ID" value="NZ_CP142149.1"/>
</dbReference>
<evidence type="ECO:0000313" key="1">
    <source>
        <dbReference type="EMBL" id="WSE28212.1"/>
    </source>
</evidence>
<reference evidence="1 2" key="1">
    <citation type="journal article" date="2015" name="Int. J. Syst. Evol. Microbiol.">
        <title>Amycolatopsis rhabdoformis sp. nov., an actinomycete isolated from a tropical forest soil.</title>
        <authorList>
            <person name="Souza W.R."/>
            <person name="Silva R.E."/>
            <person name="Goodfellow M."/>
            <person name="Busarakam K."/>
            <person name="Figueiro F.S."/>
            <person name="Ferreira D."/>
            <person name="Rodrigues-Filho E."/>
            <person name="Moraes L.A.B."/>
            <person name="Zucchi T.D."/>
        </authorList>
    </citation>
    <scope>NUCLEOTIDE SEQUENCE [LARGE SCALE GENOMIC DNA]</scope>
    <source>
        <strain evidence="1 2">NCIMB 14900</strain>
    </source>
</reference>
<evidence type="ECO:0000313" key="2">
    <source>
        <dbReference type="Proteomes" id="UP001330812"/>
    </source>
</evidence>